<evidence type="ECO:0000313" key="2">
    <source>
        <dbReference type="Proteomes" id="UP001497516"/>
    </source>
</evidence>
<gene>
    <name evidence="1" type="ORF">LTRI10_LOCUS21262</name>
</gene>
<dbReference type="AlphaFoldDB" id="A0AAV2E283"/>
<keyword evidence="2" id="KW-1185">Reference proteome</keyword>
<dbReference type="EMBL" id="OZ034817">
    <property type="protein sequence ID" value="CAL1379763.1"/>
    <property type="molecule type" value="Genomic_DNA"/>
</dbReference>
<evidence type="ECO:0000313" key="1">
    <source>
        <dbReference type="EMBL" id="CAL1379763.1"/>
    </source>
</evidence>
<dbReference type="Proteomes" id="UP001497516">
    <property type="component" value="Chromosome 4"/>
</dbReference>
<accession>A0AAV2E283</accession>
<sequence length="68" mass="7254">MAVVVMMVVLLLHTLMIIISTILIVSAAGALNPMCGSDEFVYCSSAGDFADGVTQRAVMEEIIMLPFC</sequence>
<protein>
    <submittedName>
        <fullName evidence="1">Uncharacterized protein</fullName>
    </submittedName>
</protein>
<name>A0AAV2E283_9ROSI</name>
<organism evidence="1 2">
    <name type="scientific">Linum trigynum</name>
    <dbReference type="NCBI Taxonomy" id="586398"/>
    <lineage>
        <taxon>Eukaryota</taxon>
        <taxon>Viridiplantae</taxon>
        <taxon>Streptophyta</taxon>
        <taxon>Embryophyta</taxon>
        <taxon>Tracheophyta</taxon>
        <taxon>Spermatophyta</taxon>
        <taxon>Magnoliopsida</taxon>
        <taxon>eudicotyledons</taxon>
        <taxon>Gunneridae</taxon>
        <taxon>Pentapetalae</taxon>
        <taxon>rosids</taxon>
        <taxon>fabids</taxon>
        <taxon>Malpighiales</taxon>
        <taxon>Linaceae</taxon>
        <taxon>Linum</taxon>
    </lineage>
</organism>
<proteinExistence type="predicted"/>
<reference evidence="1 2" key="1">
    <citation type="submission" date="2024-04" db="EMBL/GenBank/DDBJ databases">
        <authorList>
            <person name="Fracassetti M."/>
        </authorList>
    </citation>
    <scope>NUCLEOTIDE SEQUENCE [LARGE SCALE GENOMIC DNA]</scope>
</reference>